<reference evidence="8" key="1">
    <citation type="submission" date="2020-10" db="EMBL/GenBank/DDBJ databases">
        <title>Microbiome of the Black Sea water column analyzed by genome centric metagenomics.</title>
        <authorList>
            <person name="Cabello-Yeves P.J."/>
            <person name="Callieri C."/>
            <person name="Picazo A."/>
            <person name="Mehrshad M."/>
            <person name="Haro-Moreno J.M."/>
            <person name="Roda-Garcia J."/>
            <person name="Dzembekova N."/>
            <person name="Slabakova V."/>
            <person name="Slabakova N."/>
            <person name="Moncheva S."/>
            <person name="Rodriguez-Valera F."/>
        </authorList>
    </citation>
    <scope>NUCLEOTIDE SEQUENCE</scope>
    <source>
        <strain evidence="8">BS30m-G43</strain>
    </source>
</reference>
<comment type="caution">
    <text evidence="8">The sequence shown here is derived from an EMBL/GenBank/DDBJ whole genome shotgun (WGS) entry which is preliminary data.</text>
</comment>
<dbReference type="AlphaFoldDB" id="A0A937LZ34"/>
<protein>
    <submittedName>
        <fullName evidence="8">MFS transporter</fullName>
    </submittedName>
</protein>
<feature type="transmembrane region" description="Helical" evidence="6">
    <location>
        <begin position="287"/>
        <end position="306"/>
    </location>
</feature>
<dbReference type="InterPro" id="IPR004752">
    <property type="entry name" value="AmpG_permease/AT-1"/>
</dbReference>
<dbReference type="PROSITE" id="PS50850">
    <property type="entry name" value="MFS"/>
    <property type="match status" value="1"/>
</dbReference>
<feature type="transmembrane region" description="Helical" evidence="6">
    <location>
        <begin position="215"/>
        <end position="233"/>
    </location>
</feature>
<feature type="transmembrane region" description="Helical" evidence="6">
    <location>
        <begin position="101"/>
        <end position="123"/>
    </location>
</feature>
<feature type="transmembrane region" description="Helical" evidence="6">
    <location>
        <begin position="37"/>
        <end position="56"/>
    </location>
</feature>
<dbReference type="InterPro" id="IPR020846">
    <property type="entry name" value="MFS_dom"/>
</dbReference>
<dbReference type="EMBL" id="JADHSG010000002">
    <property type="protein sequence ID" value="MBL6903105.1"/>
    <property type="molecule type" value="Genomic_DNA"/>
</dbReference>
<feature type="transmembrane region" description="Helical" evidence="6">
    <location>
        <begin position="255"/>
        <end position="275"/>
    </location>
</feature>
<dbReference type="Pfam" id="PF07690">
    <property type="entry name" value="MFS_1"/>
    <property type="match status" value="1"/>
</dbReference>
<feature type="transmembrane region" description="Helical" evidence="6">
    <location>
        <begin position="7"/>
        <end position="31"/>
    </location>
</feature>
<feature type="transmembrane region" description="Helical" evidence="6">
    <location>
        <begin position="312"/>
        <end position="337"/>
    </location>
</feature>
<dbReference type="Gene3D" id="1.20.1250.20">
    <property type="entry name" value="MFS general substrate transporter like domains"/>
    <property type="match status" value="2"/>
</dbReference>
<feature type="domain" description="Major facilitator superfamily (MFS) profile" evidence="7">
    <location>
        <begin position="4"/>
        <end position="410"/>
    </location>
</feature>
<feature type="transmembrane region" description="Helical" evidence="6">
    <location>
        <begin position="144"/>
        <end position="162"/>
    </location>
</feature>
<evidence type="ECO:0000313" key="8">
    <source>
        <dbReference type="EMBL" id="MBL6903105.1"/>
    </source>
</evidence>
<dbReference type="Proteomes" id="UP000705230">
    <property type="component" value="Unassembled WGS sequence"/>
</dbReference>
<feature type="transmembrane region" description="Helical" evidence="6">
    <location>
        <begin position="168"/>
        <end position="187"/>
    </location>
</feature>
<evidence type="ECO:0000259" key="7">
    <source>
        <dbReference type="PROSITE" id="PS50850"/>
    </source>
</evidence>
<keyword evidence="3 6" id="KW-0812">Transmembrane</keyword>
<evidence type="ECO:0000256" key="1">
    <source>
        <dbReference type="ARBA" id="ARBA00004141"/>
    </source>
</evidence>
<dbReference type="InterPro" id="IPR036259">
    <property type="entry name" value="MFS_trans_sf"/>
</dbReference>
<accession>A0A937LZ34</accession>
<sequence length="410" mass="45515">MNLKKISIFLLGFTSGLPYMLVFVTLGTWLAVIDIDLATIGFFAWIVLTYSLKFLWSPLVDNFSIPFLNIFGKRKSWIILTQVLIIIFLFLISITDPLTNLSLFAKLAFFVAFFGSIQDIAIDAFRIEMSEIKEQGNLAASYQLGYRIAILLATSGALILASKTDWSFVYQLMSLFMLVGFVGLYLTPENKNTSLRQLSLSDSIFVPLKDFFNRFGLYAALLLLSIISTYRLTDIMTGQIINPFYIQMGYTLEEIGFVVKTIALGASILGFFVGGKLIKSTGVNNSLIIGALLVMITNLFFAYIAISEKSLASLSLVVALDSMAAGIVGTVNITFLTSLVSKQYTAVQYALFTSFMMLPGKILAGFSGLIIIKLGLLFGDDYGWMSFFIITSALTIPSIFLIKFYKKLYE</sequence>
<dbReference type="InterPro" id="IPR011701">
    <property type="entry name" value="MFS"/>
</dbReference>
<feature type="transmembrane region" description="Helical" evidence="6">
    <location>
        <begin position="77"/>
        <end position="95"/>
    </location>
</feature>
<feature type="transmembrane region" description="Helical" evidence="6">
    <location>
        <begin position="349"/>
        <end position="372"/>
    </location>
</feature>
<dbReference type="NCBIfam" id="TIGR00901">
    <property type="entry name" value="2A0125"/>
    <property type="match status" value="1"/>
</dbReference>
<keyword evidence="4 6" id="KW-1133">Transmembrane helix</keyword>
<keyword evidence="2" id="KW-0813">Transport</keyword>
<dbReference type="PANTHER" id="PTHR12778:SF10">
    <property type="entry name" value="MAJOR FACILITATOR SUPERFAMILY DOMAIN-CONTAINING PROTEIN 3"/>
    <property type="match status" value="1"/>
</dbReference>
<gene>
    <name evidence="8" type="ORF">ISR29_02780</name>
</gene>
<evidence type="ECO:0000256" key="5">
    <source>
        <dbReference type="ARBA" id="ARBA00023136"/>
    </source>
</evidence>
<evidence type="ECO:0000256" key="6">
    <source>
        <dbReference type="SAM" id="Phobius"/>
    </source>
</evidence>
<dbReference type="GO" id="GO:0016020">
    <property type="term" value="C:membrane"/>
    <property type="evidence" value="ECO:0007669"/>
    <property type="project" value="UniProtKB-SubCell"/>
</dbReference>
<organism evidence="8 9">
    <name type="scientific">SAR86 cluster bacterium</name>
    <dbReference type="NCBI Taxonomy" id="2030880"/>
    <lineage>
        <taxon>Bacteria</taxon>
        <taxon>Pseudomonadati</taxon>
        <taxon>Pseudomonadota</taxon>
        <taxon>Gammaproteobacteria</taxon>
        <taxon>SAR86 cluster</taxon>
    </lineage>
</organism>
<comment type="subcellular location">
    <subcellularLocation>
        <location evidence="1">Membrane</location>
        <topology evidence="1">Multi-pass membrane protein</topology>
    </subcellularLocation>
</comment>
<evidence type="ECO:0000313" key="9">
    <source>
        <dbReference type="Proteomes" id="UP000705230"/>
    </source>
</evidence>
<evidence type="ECO:0000256" key="2">
    <source>
        <dbReference type="ARBA" id="ARBA00022448"/>
    </source>
</evidence>
<evidence type="ECO:0000256" key="4">
    <source>
        <dbReference type="ARBA" id="ARBA00022989"/>
    </source>
</evidence>
<keyword evidence="5 6" id="KW-0472">Membrane</keyword>
<dbReference type="PANTHER" id="PTHR12778">
    <property type="entry name" value="SOLUTE CARRIER FAMILY 33 ACETYL-COA TRANSPORTER -RELATED"/>
    <property type="match status" value="1"/>
</dbReference>
<dbReference type="GO" id="GO:0022857">
    <property type="term" value="F:transmembrane transporter activity"/>
    <property type="evidence" value="ECO:0007669"/>
    <property type="project" value="InterPro"/>
</dbReference>
<feature type="transmembrane region" description="Helical" evidence="6">
    <location>
        <begin position="384"/>
        <end position="405"/>
    </location>
</feature>
<evidence type="ECO:0000256" key="3">
    <source>
        <dbReference type="ARBA" id="ARBA00022692"/>
    </source>
</evidence>
<proteinExistence type="predicted"/>
<dbReference type="SUPFAM" id="SSF103473">
    <property type="entry name" value="MFS general substrate transporter"/>
    <property type="match status" value="1"/>
</dbReference>
<name>A0A937LZ34_9GAMM</name>